<dbReference type="PANTHER" id="PTHR11795">
    <property type="entry name" value="BRANCHED-CHAIN AMINO ACID TRANSPORT SYSTEM PERMEASE PROTEIN LIVH"/>
    <property type="match status" value="1"/>
</dbReference>
<evidence type="ECO:0000313" key="11">
    <source>
        <dbReference type="EMBL" id="GAA1666886.1"/>
    </source>
</evidence>
<comment type="subcellular location">
    <subcellularLocation>
        <location evidence="1">Cell membrane</location>
        <topology evidence="1">Multi-pass membrane protein</topology>
    </subcellularLocation>
</comment>
<feature type="transmembrane region" description="Helical" evidence="10">
    <location>
        <begin position="263"/>
        <end position="279"/>
    </location>
</feature>
<feature type="transmembrane region" description="Helical" evidence="10">
    <location>
        <begin position="6"/>
        <end position="28"/>
    </location>
</feature>
<organism evidence="11 12">
    <name type="scientific">Glycomyces endophyticus</name>
    <dbReference type="NCBI Taxonomy" id="480996"/>
    <lineage>
        <taxon>Bacteria</taxon>
        <taxon>Bacillati</taxon>
        <taxon>Actinomycetota</taxon>
        <taxon>Actinomycetes</taxon>
        <taxon>Glycomycetales</taxon>
        <taxon>Glycomycetaceae</taxon>
        <taxon>Glycomyces</taxon>
    </lineage>
</organism>
<keyword evidence="6" id="KW-0029">Amino-acid transport</keyword>
<keyword evidence="7 10" id="KW-1133">Transmembrane helix</keyword>
<proteinExistence type="inferred from homology"/>
<dbReference type="InterPro" id="IPR001851">
    <property type="entry name" value="ABC_transp_permease"/>
</dbReference>
<evidence type="ECO:0000256" key="4">
    <source>
        <dbReference type="ARBA" id="ARBA00022519"/>
    </source>
</evidence>
<evidence type="ECO:0000256" key="8">
    <source>
        <dbReference type="ARBA" id="ARBA00023136"/>
    </source>
</evidence>
<evidence type="ECO:0000256" key="1">
    <source>
        <dbReference type="ARBA" id="ARBA00004651"/>
    </source>
</evidence>
<dbReference type="RefSeq" id="WP_344482734.1">
    <property type="nucleotide sequence ID" value="NZ_BAAAQF010000004.1"/>
</dbReference>
<keyword evidence="5 10" id="KW-0812">Transmembrane</keyword>
<keyword evidence="12" id="KW-1185">Reference proteome</keyword>
<keyword evidence="2" id="KW-0813">Transport</keyword>
<evidence type="ECO:0000256" key="3">
    <source>
        <dbReference type="ARBA" id="ARBA00022475"/>
    </source>
</evidence>
<dbReference type="InterPro" id="IPR052157">
    <property type="entry name" value="BCAA_transport_permease"/>
</dbReference>
<feature type="transmembrane region" description="Helical" evidence="10">
    <location>
        <begin position="59"/>
        <end position="81"/>
    </location>
</feature>
<feature type="transmembrane region" description="Helical" evidence="10">
    <location>
        <begin position="93"/>
        <end position="114"/>
    </location>
</feature>
<keyword evidence="3" id="KW-1003">Cell membrane</keyword>
<dbReference type="EMBL" id="BAAAQF010000004">
    <property type="protein sequence ID" value="GAA1666886.1"/>
    <property type="molecule type" value="Genomic_DNA"/>
</dbReference>
<dbReference type="Pfam" id="PF02653">
    <property type="entry name" value="BPD_transp_2"/>
    <property type="match status" value="1"/>
</dbReference>
<feature type="transmembrane region" description="Helical" evidence="10">
    <location>
        <begin position="134"/>
        <end position="160"/>
    </location>
</feature>
<protein>
    <submittedName>
        <fullName evidence="11">Branched-chain amino acid ABC transporter permease</fullName>
    </submittedName>
</protein>
<name>A0ABP4S3N6_9ACTN</name>
<evidence type="ECO:0000256" key="6">
    <source>
        <dbReference type="ARBA" id="ARBA00022970"/>
    </source>
</evidence>
<keyword evidence="4" id="KW-0997">Cell inner membrane</keyword>
<evidence type="ECO:0000256" key="5">
    <source>
        <dbReference type="ARBA" id="ARBA00022692"/>
    </source>
</evidence>
<sequence length="293" mass="30513">MLLQQLANGVFAGSIYALFAIGFTLVFGVLRHLNLAHPAVFTAGAFVGIEVAARTAIPVWILFPVVALFGALAGVLVERIAFRPLRGRDDEHFAGLISSVALGGVVIALLQARYGTEPQSFSADYFPNQLFEFAGVRVTLTQLVTLGLALVLMLGLAWLVSATSLGRSMRAVAENPTAAKVLGVNVGRVTAGTYALSSALGTVAGALLALNLGQAGRDLGASIELVGFAVIILGGLGSLWGAMAAGVVLGIAEALTIHLFDSTWKSMVAFALLFAVLVLRPRGLFGQVKVREV</sequence>
<dbReference type="PANTHER" id="PTHR11795:SF371">
    <property type="entry name" value="HIGH-AFFINITY BRANCHED-CHAIN AMINO ACID TRANSPORT SYSTEM PERMEASE PROTEIN LIVH"/>
    <property type="match status" value="1"/>
</dbReference>
<evidence type="ECO:0000256" key="7">
    <source>
        <dbReference type="ARBA" id="ARBA00022989"/>
    </source>
</evidence>
<comment type="similarity">
    <text evidence="9">Belongs to the binding-protein-dependent transport system permease family. LivHM subfamily.</text>
</comment>
<keyword evidence="8 10" id="KW-0472">Membrane</keyword>
<reference evidence="12" key="1">
    <citation type="journal article" date="2019" name="Int. J. Syst. Evol. Microbiol.">
        <title>The Global Catalogue of Microorganisms (GCM) 10K type strain sequencing project: providing services to taxonomists for standard genome sequencing and annotation.</title>
        <authorList>
            <consortium name="The Broad Institute Genomics Platform"/>
            <consortium name="The Broad Institute Genome Sequencing Center for Infectious Disease"/>
            <person name="Wu L."/>
            <person name="Ma J."/>
        </authorList>
    </citation>
    <scope>NUCLEOTIDE SEQUENCE [LARGE SCALE GENOMIC DNA]</scope>
    <source>
        <strain evidence="12">JCM 16001</strain>
    </source>
</reference>
<evidence type="ECO:0000256" key="2">
    <source>
        <dbReference type="ARBA" id="ARBA00022448"/>
    </source>
</evidence>
<accession>A0ABP4S3N6</accession>
<gene>
    <name evidence="11" type="ORF">GCM10009830_10690</name>
</gene>
<dbReference type="CDD" id="cd06582">
    <property type="entry name" value="TM_PBP1_LivH_like"/>
    <property type="match status" value="1"/>
</dbReference>
<comment type="caution">
    <text evidence="11">The sequence shown here is derived from an EMBL/GenBank/DDBJ whole genome shotgun (WGS) entry which is preliminary data.</text>
</comment>
<evidence type="ECO:0000256" key="9">
    <source>
        <dbReference type="ARBA" id="ARBA00037998"/>
    </source>
</evidence>
<evidence type="ECO:0000313" key="12">
    <source>
        <dbReference type="Proteomes" id="UP001499851"/>
    </source>
</evidence>
<dbReference type="Proteomes" id="UP001499851">
    <property type="component" value="Unassembled WGS sequence"/>
</dbReference>
<feature type="transmembrane region" description="Helical" evidence="10">
    <location>
        <begin position="225"/>
        <end position="251"/>
    </location>
</feature>
<evidence type="ECO:0000256" key="10">
    <source>
        <dbReference type="SAM" id="Phobius"/>
    </source>
</evidence>